<evidence type="ECO:0000313" key="1">
    <source>
        <dbReference type="EMBL" id="MDC9589688.1"/>
    </source>
</evidence>
<reference evidence="1 2" key="1">
    <citation type="submission" date="2023-02" db="EMBL/GenBank/DDBJ databases">
        <title>Entomopathogenic bacteria.</title>
        <authorList>
            <person name="Machado R.A."/>
        </authorList>
    </citation>
    <scope>NUCLEOTIDE SEQUENCE [LARGE SCALE GENOMIC DNA]</scope>
    <source>
        <strain evidence="1 2">XENO-10</strain>
    </source>
</reference>
<name>A0ABT5LF06_9GAMM</name>
<gene>
    <name evidence="1" type="ORF">PSI23_10360</name>
</gene>
<organism evidence="1 2">
    <name type="scientific">Xenorhabdus yunnanensis</name>
    <dbReference type="NCBI Taxonomy" id="3025878"/>
    <lineage>
        <taxon>Bacteria</taxon>
        <taxon>Pseudomonadati</taxon>
        <taxon>Pseudomonadota</taxon>
        <taxon>Gammaproteobacteria</taxon>
        <taxon>Enterobacterales</taxon>
        <taxon>Morganellaceae</taxon>
        <taxon>Xenorhabdus</taxon>
    </lineage>
</organism>
<accession>A0ABT5LF06</accession>
<dbReference type="RefSeq" id="WP_038251480.1">
    <property type="nucleotide sequence ID" value="NZ_JAQRFI010000020.1"/>
</dbReference>
<evidence type="ECO:0000313" key="2">
    <source>
        <dbReference type="Proteomes" id="UP001217178"/>
    </source>
</evidence>
<proteinExistence type="predicted"/>
<dbReference type="EMBL" id="JAQRFI010000020">
    <property type="protein sequence ID" value="MDC9589688.1"/>
    <property type="molecule type" value="Genomic_DNA"/>
</dbReference>
<keyword evidence="2" id="KW-1185">Reference proteome</keyword>
<comment type="caution">
    <text evidence="1">The sequence shown here is derived from an EMBL/GenBank/DDBJ whole genome shotgun (WGS) entry which is preliminary data.</text>
</comment>
<protein>
    <submittedName>
        <fullName evidence="1">Uncharacterized protein</fullName>
    </submittedName>
</protein>
<dbReference type="Proteomes" id="UP001217178">
    <property type="component" value="Unassembled WGS sequence"/>
</dbReference>
<sequence>MERCQKCNGYYGGPKPVAVGQKCGFVITTTRNGYSFNSRSVTGKLFLIKDDGYSVIYRKKIYHTDLITHPDDPSPLTLAFSGHCTCH</sequence>